<reference evidence="3" key="1">
    <citation type="submission" date="2017-07" db="EMBL/GenBank/DDBJ databases">
        <authorList>
            <person name="Varghese N."/>
            <person name="Submissions S."/>
        </authorList>
    </citation>
    <scope>NUCLEOTIDE SEQUENCE [LARGE SCALE GENOMIC DNA]</scope>
    <source>
        <strain evidence="3">NLAE-zl-C134</strain>
    </source>
</reference>
<dbReference type="Gene3D" id="1.20.5.320">
    <property type="entry name" value="6-Phosphogluconate Dehydrogenase, domain 3"/>
    <property type="match status" value="1"/>
</dbReference>
<protein>
    <recommendedName>
        <fullName evidence="4">Collagen triple helix repeat-containing protein</fullName>
    </recommendedName>
</protein>
<proteinExistence type="predicted"/>
<evidence type="ECO:0000313" key="2">
    <source>
        <dbReference type="EMBL" id="SUQ13314.1"/>
    </source>
</evidence>
<dbReference type="Proteomes" id="UP000254051">
    <property type="component" value="Unassembled WGS sequence"/>
</dbReference>
<dbReference type="EMBL" id="UHJJ01000003">
    <property type="protein sequence ID" value="SUQ13314.1"/>
    <property type="molecule type" value="Genomic_DNA"/>
</dbReference>
<sequence length="200" mass="19743">GPTGADGATGPTGADGATGPTGPTGSSGPGFLIPFATGYVNATPATNASGVSTVIATTGFGESATTIALSSPTTFSINVADGYYTFTMPTDGTLTAIYANFATVAAFTPTSTITLYVAIATAPSGSIDYVIDTSSITQASQPFLQGIAYPIYTPRSGSSTGLNIALSAGDQVSIVLGFTTSGGTQAQSLPFFYSGGLLIN</sequence>
<dbReference type="AlphaFoldDB" id="A0A315ZYJ1"/>
<accession>A0A315ZYJ1</accession>
<evidence type="ECO:0008006" key="4">
    <source>
        <dbReference type="Google" id="ProtNLM"/>
    </source>
</evidence>
<keyword evidence="3" id="KW-1185">Reference proteome</keyword>
<feature type="non-terminal residue" evidence="2">
    <location>
        <position position="1"/>
    </location>
</feature>
<evidence type="ECO:0000256" key="1">
    <source>
        <dbReference type="SAM" id="MobiDB-lite"/>
    </source>
</evidence>
<organism evidence="2 3">
    <name type="scientific">Faecalicatena contorta</name>
    <dbReference type="NCBI Taxonomy" id="39482"/>
    <lineage>
        <taxon>Bacteria</taxon>
        <taxon>Bacillati</taxon>
        <taxon>Bacillota</taxon>
        <taxon>Clostridia</taxon>
        <taxon>Lachnospirales</taxon>
        <taxon>Lachnospiraceae</taxon>
        <taxon>Faecalicatena</taxon>
    </lineage>
</organism>
<evidence type="ECO:0000313" key="3">
    <source>
        <dbReference type="Proteomes" id="UP000254051"/>
    </source>
</evidence>
<feature type="region of interest" description="Disordered" evidence="1">
    <location>
        <begin position="1"/>
        <end position="27"/>
    </location>
</feature>
<gene>
    <name evidence="2" type="ORF">SAMN05216529_10339</name>
</gene>
<name>A0A315ZYJ1_9FIRM</name>